<evidence type="ECO:0000313" key="3">
    <source>
        <dbReference type="Proteomes" id="UP000011988"/>
    </source>
</evidence>
<protein>
    <submittedName>
        <fullName evidence="2">Acetyltransferase (GNAT) domain protein</fullName>
    </submittedName>
</protein>
<dbReference type="InterPro" id="IPR051908">
    <property type="entry name" value="Ribosomal_N-acetyltransferase"/>
</dbReference>
<keyword evidence="2" id="KW-0808">Transferase</keyword>
<gene>
    <name evidence="2" type="ORF">LEP1GSC194_3994</name>
</gene>
<dbReference type="Gene3D" id="3.40.630.30">
    <property type="match status" value="1"/>
</dbReference>
<dbReference type="PANTHER" id="PTHR43441:SF2">
    <property type="entry name" value="FAMILY ACETYLTRANSFERASE, PUTATIVE (AFU_ORTHOLOGUE AFUA_7G00850)-RELATED"/>
    <property type="match status" value="1"/>
</dbReference>
<comment type="caution">
    <text evidence="2">The sequence shown here is derived from an EMBL/GenBank/DDBJ whole genome shotgun (WGS) entry which is preliminary data.</text>
</comment>
<dbReference type="InterPro" id="IPR016181">
    <property type="entry name" value="Acyl_CoA_acyltransferase"/>
</dbReference>
<dbReference type="GO" id="GO:0008999">
    <property type="term" value="F:protein-N-terminal-alanine acetyltransferase activity"/>
    <property type="evidence" value="ECO:0007669"/>
    <property type="project" value="TreeGrafter"/>
</dbReference>
<proteinExistence type="predicted"/>
<dbReference type="GO" id="GO:1990189">
    <property type="term" value="F:protein N-terminal-serine acetyltransferase activity"/>
    <property type="evidence" value="ECO:0007669"/>
    <property type="project" value="TreeGrafter"/>
</dbReference>
<dbReference type="GO" id="GO:0005737">
    <property type="term" value="C:cytoplasm"/>
    <property type="evidence" value="ECO:0007669"/>
    <property type="project" value="TreeGrafter"/>
</dbReference>
<organism evidence="2 3">
    <name type="scientific">Leptospira alstonii serovar Sichuan str. 79601</name>
    <dbReference type="NCBI Taxonomy" id="1218565"/>
    <lineage>
        <taxon>Bacteria</taxon>
        <taxon>Pseudomonadati</taxon>
        <taxon>Spirochaetota</taxon>
        <taxon>Spirochaetia</taxon>
        <taxon>Leptospirales</taxon>
        <taxon>Leptospiraceae</taxon>
        <taxon>Leptospira</taxon>
    </lineage>
</organism>
<reference evidence="2 3" key="1">
    <citation type="submission" date="2013-01" db="EMBL/GenBank/DDBJ databases">
        <authorList>
            <person name="Harkins D.M."/>
            <person name="Durkin A.S."/>
            <person name="Brinkac L.M."/>
            <person name="Haft D.H."/>
            <person name="Selengut J.D."/>
            <person name="Sanka R."/>
            <person name="DePew J."/>
            <person name="Purushe J."/>
            <person name="Galloway R.L."/>
            <person name="Vinetz J.M."/>
            <person name="Sutton G.G."/>
            <person name="Nierman W.C."/>
            <person name="Fouts D.E."/>
        </authorList>
    </citation>
    <scope>NUCLEOTIDE SEQUENCE [LARGE SCALE GENOMIC DNA]</scope>
    <source>
        <strain evidence="2 3">79601</strain>
    </source>
</reference>
<accession>M6D732</accession>
<feature type="domain" description="N-acetyltransferase" evidence="1">
    <location>
        <begin position="48"/>
        <end position="203"/>
    </location>
</feature>
<name>M6D732_9LEPT</name>
<sequence>MPNYELNESGQPIGILIENWITPKFPEKTVIDGKFCKLEPLNSVIHSKELFEANSLDIKGECWTYLPYGPFNTLLEYQNWVIEMQNLKDPAFYAIIDKISSKPIGVISFLRIDQEKGSIEVGHLNFSNLLKKTKIATEALYLMMNYAFELGFRRYEWKCNSLNIPSRIAAQRYGFSYEGAFRQHAINKGRNRDTAWYSIIDSEWKSIKEAFEKYFKNNNFDESGNQKVSLSSLTKPLLAQKDNFILNKQKSSPNTR</sequence>
<dbReference type="OrthoDB" id="9795199at2"/>
<evidence type="ECO:0000313" key="2">
    <source>
        <dbReference type="EMBL" id="EMJ97038.1"/>
    </source>
</evidence>
<dbReference type="SUPFAM" id="SSF55729">
    <property type="entry name" value="Acyl-CoA N-acyltransferases (Nat)"/>
    <property type="match status" value="1"/>
</dbReference>
<dbReference type="Pfam" id="PF13302">
    <property type="entry name" value="Acetyltransf_3"/>
    <property type="match status" value="1"/>
</dbReference>
<dbReference type="InterPro" id="IPR000182">
    <property type="entry name" value="GNAT_dom"/>
</dbReference>
<dbReference type="Proteomes" id="UP000011988">
    <property type="component" value="Unassembled WGS sequence"/>
</dbReference>
<dbReference type="PATRIC" id="fig|1218565.3.peg.695"/>
<dbReference type="FunFam" id="3.40.630.30:FF:000047">
    <property type="entry name" value="Acetyltransferase, GNAT family"/>
    <property type="match status" value="1"/>
</dbReference>
<evidence type="ECO:0000259" key="1">
    <source>
        <dbReference type="PROSITE" id="PS51186"/>
    </source>
</evidence>
<dbReference type="AlphaFoldDB" id="M6D732"/>
<dbReference type="EMBL" id="ANIK01000012">
    <property type="protein sequence ID" value="EMJ97038.1"/>
    <property type="molecule type" value="Genomic_DNA"/>
</dbReference>
<dbReference type="PROSITE" id="PS51186">
    <property type="entry name" value="GNAT"/>
    <property type="match status" value="1"/>
</dbReference>
<dbReference type="RefSeq" id="WP_020772235.1">
    <property type="nucleotide sequence ID" value="NZ_ANIK01000012.1"/>
</dbReference>
<dbReference type="PANTHER" id="PTHR43441">
    <property type="entry name" value="RIBOSOMAL-PROTEIN-SERINE ACETYLTRANSFERASE"/>
    <property type="match status" value="1"/>
</dbReference>